<proteinExistence type="inferred from homology"/>
<evidence type="ECO:0000259" key="7">
    <source>
        <dbReference type="Pfam" id="PF02631"/>
    </source>
</evidence>
<feature type="domain" description="RecX second three-helical" evidence="7">
    <location>
        <begin position="95"/>
        <end position="132"/>
    </location>
</feature>
<feature type="domain" description="RecX third three-helical" evidence="8">
    <location>
        <begin position="141"/>
        <end position="184"/>
    </location>
</feature>
<dbReference type="Proteomes" id="UP000235347">
    <property type="component" value="Unassembled WGS sequence"/>
</dbReference>
<evidence type="ECO:0000256" key="5">
    <source>
        <dbReference type="HAMAP-Rule" id="MF_01114"/>
    </source>
</evidence>
<comment type="caution">
    <text evidence="9">The sequence shown here is derived from an EMBL/GenBank/DDBJ whole genome shotgun (WGS) entry which is preliminary data.</text>
</comment>
<sequence length="194" mass="21714">MIRKGRAAPEASSPKPDFESGLEPGFESDSGLDSGPESTGRARRPVRSLKARAIDYLSRREYSRAELTRKLAPFVEEGDALDPLLDSLEREGWLSDVRFAESLMNRRSARMGASRIVSELRQHGLDQSLIESVGSQLRDTERARALAVWRKKFGQLPQSPADRARQARFLAMRGFSHTTIAQVLKAGDEDWSDE</sequence>
<dbReference type="InterPro" id="IPR053925">
    <property type="entry name" value="RecX_HTH_3rd"/>
</dbReference>
<name>A0A2N7WB07_9BURK</name>
<dbReference type="AlphaFoldDB" id="A0A2N7WB07"/>
<dbReference type="Pfam" id="PF02631">
    <property type="entry name" value="RecX_HTH2"/>
    <property type="match status" value="1"/>
</dbReference>
<dbReference type="InterPro" id="IPR036388">
    <property type="entry name" value="WH-like_DNA-bd_sf"/>
</dbReference>
<dbReference type="Pfam" id="PF21981">
    <property type="entry name" value="RecX_HTH3"/>
    <property type="match status" value="1"/>
</dbReference>
<feature type="region of interest" description="Disordered" evidence="6">
    <location>
        <begin position="1"/>
        <end position="46"/>
    </location>
</feature>
<dbReference type="EMBL" id="PNYB01000004">
    <property type="protein sequence ID" value="PMS26577.1"/>
    <property type="molecule type" value="Genomic_DNA"/>
</dbReference>
<comment type="subcellular location">
    <subcellularLocation>
        <location evidence="1 5">Cytoplasm</location>
    </subcellularLocation>
</comment>
<comment type="function">
    <text evidence="5">Modulates RecA activity.</text>
</comment>
<evidence type="ECO:0000256" key="4">
    <source>
        <dbReference type="ARBA" id="ARBA00022490"/>
    </source>
</evidence>
<dbReference type="Gene3D" id="1.10.10.10">
    <property type="entry name" value="Winged helix-like DNA-binding domain superfamily/Winged helix DNA-binding domain"/>
    <property type="match status" value="3"/>
</dbReference>
<dbReference type="HAMAP" id="MF_01114">
    <property type="entry name" value="RecX"/>
    <property type="match status" value="1"/>
</dbReference>
<comment type="similarity">
    <text evidence="2 5">Belongs to the RecX family.</text>
</comment>
<evidence type="ECO:0000313" key="10">
    <source>
        <dbReference type="Proteomes" id="UP000235347"/>
    </source>
</evidence>
<keyword evidence="10" id="KW-1185">Reference proteome</keyword>
<evidence type="ECO:0000256" key="6">
    <source>
        <dbReference type="SAM" id="MobiDB-lite"/>
    </source>
</evidence>
<organism evidence="9 10">
    <name type="scientific">Trinickia soli</name>
    <dbReference type="NCBI Taxonomy" id="380675"/>
    <lineage>
        <taxon>Bacteria</taxon>
        <taxon>Pseudomonadati</taxon>
        <taxon>Pseudomonadota</taxon>
        <taxon>Betaproteobacteria</taxon>
        <taxon>Burkholderiales</taxon>
        <taxon>Burkholderiaceae</taxon>
        <taxon>Trinickia</taxon>
    </lineage>
</organism>
<keyword evidence="4 5" id="KW-0963">Cytoplasm</keyword>
<dbReference type="PANTHER" id="PTHR33602">
    <property type="entry name" value="REGULATORY PROTEIN RECX FAMILY PROTEIN"/>
    <property type="match status" value="1"/>
</dbReference>
<dbReference type="NCBIfam" id="NF001055">
    <property type="entry name" value="PRK00117.2-5"/>
    <property type="match status" value="1"/>
</dbReference>
<gene>
    <name evidence="5" type="primary">recX</name>
    <name evidence="9" type="ORF">C0Z19_06450</name>
</gene>
<evidence type="ECO:0000256" key="2">
    <source>
        <dbReference type="ARBA" id="ARBA00009695"/>
    </source>
</evidence>
<accession>A0A2N7WB07</accession>
<reference evidence="9 10" key="1">
    <citation type="submission" date="2018-01" db="EMBL/GenBank/DDBJ databases">
        <title>Whole genome analyses suggest that Burkholderia sensu lato contains two further novel genera in the rhizoxinica-symbiotica group Mycetohabitans gen. nov., and Trinickia gen. nov.: implications for the evolution of diazotrophy and nodulation in the Burkholderiaceae.</title>
        <authorList>
            <person name="Estrada-de los Santos P."/>
            <person name="Palmer M."/>
            <person name="Chavez-Ramirez B."/>
            <person name="Beukes C."/>
            <person name="Steenkamp E.T."/>
            <person name="Hirsch A.M."/>
            <person name="Manyaka P."/>
            <person name="Maluk M."/>
            <person name="Lafos M."/>
            <person name="Crook M."/>
            <person name="Gross E."/>
            <person name="Simon M.F."/>
            <person name="Bueno dos Reis Junior F."/>
            <person name="Poole P.S."/>
            <person name="Venter S.N."/>
            <person name="James E.K."/>
        </authorList>
    </citation>
    <scope>NUCLEOTIDE SEQUENCE [LARGE SCALE GENOMIC DNA]</scope>
    <source>
        <strain evidence="9 10">GP25-8</strain>
    </source>
</reference>
<dbReference type="InterPro" id="IPR053924">
    <property type="entry name" value="RecX_HTH_2nd"/>
</dbReference>
<evidence type="ECO:0000259" key="8">
    <source>
        <dbReference type="Pfam" id="PF21981"/>
    </source>
</evidence>
<evidence type="ECO:0000256" key="3">
    <source>
        <dbReference type="ARBA" id="ARBA00018111"/>
    </source>
</evidence>
<protein>
    <recommendedName>
        <fullName evidence="3 5">Regulatory protein RecX</fullName>
    </recommendedName>
</protein>
<dbReference type="InterPro" id="IPR003783">
    <property type="entry name" value="Regulatory_RecX"/>
</dbReference>
<dbReference type="GO" id="GO:0006282">
    <property type="term" value="P:regulation of DNA repair"/>
    <property type="evidence" value="ECO:0007669"/>
    <property type="project" value="UniProtKB-UniRule"/>
</dbReference>
<dbReference type="PANTHER" id="PTHR33602:SF1">
    <property type="entry name" value="REGULATORY PROTEIN RECX FAMILY PROTEIN"/>
    <property type="match status" value="1"/>
</dbReference>
<evidence type="ECO:0000313" key="9">
    <source>
        <dbReference type="EMBL" id="PMS26577.1"/>
    </source>
</evidence>
<dbReference type="GO" id="GO:0005737">
    <property type="term" value="C:cytoplasm"/>
    <property type="evidence" value="ECO:0007669"/>
    <property type="project" value="UniProtKB-SubCell"/>
</dbReference>
<evidence type="ECO:0000256" key="1">
    <source>
        <dbReference type="ARBA" id="ARBA00004496"/>
    </source>
</evidence>